<reference evidence="14" key="3">
    <citation type="submission" date="2025-04" db="UniProtKB">
        <authorList>
            <consortium name="RefSeq"/>
        </authorList>
    </citation>
    <scope>IDENTIFICATION</scope>
    <source>
        <strain evidence="14">17A/GY</strain>
        <tissue evidence="14">Liver</tissue>
    </source>
</reference>
<dbReference type="Proteomes" id="UP001108280">
    <property type="component" value="Chromosome X"/>
</dbReference>
<evidence type="ECO:0000256" key="5">
    <source>
        <dbReference type="ARBA" id="ARBA00022475"/>
    </source>
</evidence>
<keyword evidence="9 10" id="KW-0472">Membrane</keyword>
<dbReference type="Proteomes" id="UP000694386">
    <property type="component" value="Unplaced"/>
</dbReference>
<dbReference type="GO" id="GO:0005923">
    <property type="term" value="C:bicellular tight junction"/>
    <property type="evidence" value="ECO:0007669"/>
    <property type="project" value="UniProtKB-SubCell"/>
</dbReference>
<name>A0A8C2M1P0_CRIGR</name>
<evidence type="ECO:0000256" key="1">
    <source>
        <dbReference type="ARBA" id="ARBA00004435"/>
    </source>
</evidence>
<evidence type="ECO:0000256" key="6">
    <source>
        <dbReference type="ARBA" id="ARBA00022692"/>
    </source>
</evidence>
<evidence type="ECO:0000256" key="2">
    <source>
        <dbReference type="ARBA" id="ARBA00004651"/>
    </source>
</evidence>
<dbReference type="RefSeq" id="XP_035305672.1">
    <property type="nucleotide sequence ID" value="XM_035449781.1"/>
</dbReference>
<accession>A0A8C2M1P0</accession>
<protein>
    <submittedName>
        <fullName evidence="11">Claudin 34D</fullName>
    </submittedName>
    <submittedName>
        <fullName evidence="14">Claudin-34-like</fullName>
    </submittedName>
</protein>
<dbReference type="KEGG" id="cge:100764814"/>
<evidence type="ECO:0000313" key="12">
    <source>
        <dbReference type="Proteomes" id="UP000694386"/>
    </source>
</evidence>
<dbReference type="RefSeq" id="XP_035293863.1">
    <property type="nucleotide sequence ID" value="XM_035437972.1"/>
</dbReference>
<comment type="similarity">
    <text evidence="3">Belongs to the claudin family.</text>
</comment>
<keyword evidence="4" id="KW-0796">Tight junction</keyword>
<dbReference type="GO" id="GO:0005198">
    <property type="term" value="F:structural molecule activity"/>
    <property type="evidence" value="ECO:0007669"/>
    <property type="project" value="InterPro"/>
</dbReference>
<dbReference type="Ensembl" id="ENSCGRT00001017212.1">
    <property type="protein sequence ID" value="ENSCGRP00001012976.1"/>
    <property type="gene ID" value="ENSCGRG00001014236.1"/>
</dbReference>
<dbReference type="InterPro" id="IPR004031">
    <property type="entry name" value="PMP22/EMP/MP20/Claudin"/>
</dbReference>
<reference evidence="13" key="2">
    <citation type="journal article" date="2020" name="Biotechnol. Bioeng.">
        <title>Chromosome-scale scaffolds for the Chinese hamster reference genome assembly to facilitate the study of the CHO epigenome.</title>
        <authorList>
            <person name="Hilliard W."/>
            <person name="MacDonald M."/>
            <person name="Lee K.H."/>
        </authorList>
    </citation>
    <scope>NUCLEOTIDE SEQUENCE [LARGE SCALE GENOMIC DNA]</scope>
    <source>
        <strain evidence="13">17A/GY</strain>
    </source>
</reference>
<evidence type="ECO:0000256" key="9">
    <source>
        <dbReference type="ARBA" id="ARBA00023136"/>
    </source>
</evidence>
<reference evidence="11" key="4">
    <citation type="submission" date="2025-05" db="UniProtKB">
        <authorList>
            <consortium name="Ensembl"/>
        </authorList>
    </citation>
    <scope>IDENTIFICATION</scope>
</reference>
<proteinExistence type="inferred from homology"/>
<evidence type="ECO:0000256" key="7">
    <source>
        <dbReference type="ARBA" id="ARBA00022949"/>
    </source>
</evidence>
<keyword evidence="13" id="KW-1185">Reference proteome</keyword>
<feature type="transmembrane region" description="Helical" evidence="10">
    <location>
        <begin position="177"/>
        <end position="200"/>
    </location>
</feature>
<evidence type="ECO:0000313" key="11">
    <source>
        <dbReference type="Ensembl" id="ENSCGRP00001012976.1"/>
    </source>
</evidence>
<dbReference type="Pfam" id="PF13903">
    <property type="entry name" value="Claudin_2"/>
    <property type="match status" value="1"/>
</dbReference>
<feature type="transmembrane region" description="Helical" evidence="10">
    <location>
        <begin position="90"/>
        <end position="113"/>
    </location>
</feature>
<evidence type="ECO:0000313" key="13">
    <source>
        <dbReference type="Proteomes" id="UP001108280"/>
    </source>
</evidence>
<dbReference type="GO" id="GO:0005886">
    <property type="term" value="C:plasma membrane"/>
    <property type="evidence" value="ECO:0007669"/>
    <property type="project" value="UniProtKB-SubCell"/>
</dbReference>
<dbReference type="GeneTree" id="ENSGT00390000005717"/>
<dbReference type="AlphaFoldDB" id="A0A8C2M1P0"/>
<gene>
    <name evidence="11 14" type="primary">LOC100764814</name>
</gene>
<evidence type="ECO:0000256" key="4">
    <source>
        <dbReference type="ARBA" id="ARBA00022427"/>
    </source>
</evidence>
<dbReference type="OrthoDB" id="9895009at2759"/>
<evidence type="ECO:0000313" key="14">
    <source>
        <dbReference type="RefSeq" id="XP_035305672.1"/>
    </source>
</evidence>
<sequence>MFSRRASCHLGGFAAATLAWILCSVSMNLPQWRVWYFEEPMESEPSMVLVGMWRTCVYYEERNSDILGVCYQYTYQDTFIPLDIRVAQHLLLISSIIGMVSTISVVVALWKLYTGRFRKKFTYNPFLFPGVLNIIAGVLVFLSVLHNYLAIIRNDGIVFPPSFHIPSIPDIQKFGTALAMATFSFVLFLMGGIISLSFTLSLHSQIHSNI</sequence>
<dbReference type="InterPro" id="IPR006187">
    <property type="entry name" value="Claudin"/>
</dbReference>
<evidence type="ECO:0000256" key="10">
    <source>
        <dbReference type="SAM" id="Phobius"/>
    </source>
</evidence>
<dbReference type="Gene3D" id="1.20.140.150">
    <property type="match status" value="1"/>
</dbReference>
<keyword evidence="7" id="KW-0965">Cell junction</keyword>
<comment type="subcellular location">
    <subcellularLocation>
        <location evidence="1">Cell junction</location>
        <location evidence="1">Tight junction</location>
    </subcellularLocation>
    <subcellularLocation>
        <location evidence="2">Cell membrane</location>
        <topology evidence="2">Multi-pass membrane protein</topology>
    </subcellularLocation>
</comment>
<feature type="transmembrane region" description="Helical" evidence="10">
    <location>
        <begin position="125"/>
        <end position="145"/>
    </location>
</feature>
<evidence type="ECO:0000256" key="3">
    <source>
        <dbReference type="ARBA" id="ARBA00008295"/>
    </source>
</evidence>
<keyword evidence="8 10" id="KW-1133">Transmembrane helix</keyword>
<evidence type="ECO:0000256" key="8">
    <source>
        <dbReference type="ARBA" id="ARBA00022989"/>
    </source>
</evidence>
<dbReference type="GeneID" id="100764814"/>
<keyword evidence="6 10" id="KW-0812">Transmembrane</keyword>
<dbReference type="OMA" id="YSVAYNC"/>
<organism evidence="11 12">
    <name type="scientific">Cricetulus griseus</name>
    <name type="common">Chinese hamster</name>
    <name type="synonym">Cricetulus barabensis griseus</name>
    <dbReference type="NCBI Taxonomy" id="10029"/>
    <lineage>
        <taxon>Eukaryota</taxon>
        <taxon>Metazoa</taxon>
        <taxon>Chordata</taxon>
        <taxon>Craniata</taxon>
        <taxon>Vertebrata</taxon>
        <taxon>Euteleostomi</taxon>
        <taxon>Mammalia</taxon>
        <taxon>Eutheria</taxon>
        <taxon>Euarchontoglires</taxon>
        <taxon>Glires</taxon>
        <taxon>Rodentia</taxon>
        <taxon>Myomorpha</taxon>
        <taxon>Muroidea</taxon>
        <taxon>Cricetidae</taxon>
        <taxon>Cricetinae</taxon>
        <taxon>Cricetulus</taxon>
    </lineage>
</organism>
<keyword evidence="5" id="KW-1003">Cell membrane</keyword>
<reference evidence="13" key="1">
    <citation type="journal article" date="2018" name="Biotechnol. Bioeng.">
        <title>A reference genome of the Chinese hamster based on a hybrid assembly strategy.</title>
        <authorList>
            <person name="Rupp O."/>
            <person name="MacDonald M.L."/>
            <person name="Li S."/>
            <person name="Dhiman H."/>
            <person name="Polson S."/>
            <person name="Griep S."/>
            <person name="Heffner K."/>
            <person name="Hernandez I."/>
            <person name="Brinkrolf K."/>
            <person name="Jadhav V."/>
            <person name="Samoudi M."/>
            <person name="Hao H."/>
            <person name="Kingham B."/>
            <person name="Goesmann A."/>
            <person name="Betenbaugh M.J."/>
            <person name="Lewis N.E."/>
            <person name="Borth N."/>
            <person name="Lee K.H."/>
        </authorList>
    </citation>
    <scope>NUCLEOTIDE SEQUENCE [LARGE SCALE GENOMIC DNA]</scope>
    <source>
        <strain evidence="13">17A/GY</strain>
    </source>
</reference>
<dbReference type="PANTHER" id="PTHR12002">
    <property type="entry name" value="CLAUDIN"/>
    <property type="match status" value="1"/>
</dbReference>